<proteinExistence type="predicted"/>
<dbReference type="EMBL" id="JATAAI010000016">
    <property type="protein sequence ID" value="KAK1740292.1"/>
    <property type="molecule type" value="Genomic_DNA"/>
</dbReference>
<protein>
    <submittedName>
        <fullName evidence="2">Uncharacterized protein</fullName>
    </submittedName>
</protein>
<organism evidence="2 3">
    <name type="scientific">Skeletonema marinoi</name>
    <dbReference type="NCBI Taxonomy" id="267567"/>
    <lineage>
        <taxon>Eukaryota</taxon>
        <taxon>Sar</taxon>
        <taxon>Stramenopiles</taxon>
        <taxon>Ochrophyta</taxon>
        <taxon>Bacillariophyta</taxon>
        <taxon>Coscinodiscophyceae</taxon>
        <taxon>Thalassiosirophycidae</taxon>
        <taxon>Thalassiosirales</taxon>
        <taxon>Skeletonemataceae</taxon>
        <taxon>Skeletonema</taxon>
        <taxon>Skeletonema marinoi-dohrnii complex</taxon>
    </lineage>
</organism>
<feature type="transmembrane region" description="Helical" evidence="1">
    <location>
        <begin position="159"/>
        <end position="180"/>
    </location>
</feature>
<dbReference type="AlphaFoldDB" id="A0AAD9DAL5"/>
<dbReference type="Proteomes" id="UP001224775">
    <property type="component" value="Unassembled WGS sequence"/>
</dbReference>
<sequence length="221" mass="24207">MERNMDSIWFDLVIQLGRDCRVANQCQKSDPAVISTFSWKAVFDTFSNAFATGNITLPISCVEGNTILTIKQVQDEVDSGGDFTLTIKESIDLVSEADKNRIQNRRVAQELASWMDVSRRPPKFNVDDWAGMVRQRILTSVPGAGALDVDPNESEADGVLALLLFGVISVVVFGISFQFFTMPELVGGTGSIPSRCDDAEIMEFGSGYLSECFGLFGDPTL</sequence>
<gene>
    <name evidence="2" type="ORF">QTG54_009242</name>
</gene>
<evidence type="ECO:0000313" key="2">
    <source>
        <dbReference type="EMBL" id="KAK1740292.1"/>
    </source>
</evidence>
<keyword evidence="3" id="KW-1185">Reference proteome</keyword>
<comment type="caution">
    <text evidence="2">The sequence shown here is derived from an EMBL/GenBank/DDBJ whole genome shotgun (WGS) entry which is preliminary data.</text>
</comment>
<reference evidence="2" key="1">
    <citation type="submission" date="2023-06" db="EMBL/GenBank/DDBJ databases">
        <title>Survivors Of The Sea: Transcriptome response of Skeletonema marinoi to long-term dormancy.</title>
        <authorList>
            <person name="Pinder M.I.M."/>
            <person name="Kourtchenko O."/>
            <person name="Robertson E.K."/>
            <person name="Larsson T."/>
            <person name="Maumus F."/>
            <person name="Osuna-Cruz C.M."/>
            <person name="Vancaester E."/>
            <person name="Stenow R."/>
            <person name="Vandepoele K."/>
            <person name="Ploug H."/>
            <person name="Bruchert V."/>
            <person name="Godhe A."/>
            <person name="Topel M."/>
        </authorList>
    </citation>
    <scope>NUCLEOTIDE SEQUENCE</scope>
    <source>
        <strain evidence="2">R05AC</strain>
    </source>
</reference>
<accession>A0AAD9DAL5</accession>
<keyword evidence="1" id="KW-0472">Membrane</keyword>
<evidence type="ECO:0000256" key="1">
    <source>
        <dbReference type="SAM" id="Phobius"/>
    </source>
</evidence>
<keyword evidence="1" id="KW-0812">Transmembrane</keyword>
<name>A0AAD9DAL5_9STRA</name>
<keyword evidence="1" id="KW-1133">Transmembrane helix</keyword>
<evidence type="ECO:0000313" key="3">
    <source>
        <dbReference type="Proteomes" id="UP001224775"/>
    </source>
</evidence>